<proteinExistence type="inferred from homology"/>
<evidence type="ECO:0000256" key="7">
    <source>
        <dbReference type="ARBA" id="ARBA00023136"/>
    </source>
</evidence>
<keyword evidence="3 9" id="KW-0813">Transport</keyword>
<comment type="similarity">
    <text evidence="2 9">Belongs to the MIP/aquaporin (TC 1.A.8) family.</text>
</comment>
<evidence type="ECO:0000256" key="10">
    <source>
        <dbReference type="SAM" id="MobiDB-lite"/>
    </source>
</evidence>
<dbReference type="NCBIfam" id="TIGR00861">
    <property type="entry name" value="MIP"/>
    <property type="match status" value="1"/>
</dbReference>
<feature type="transmembrane region" description="Helical" evidence="11">
    <location>
        <begin position="212"/>
        <end position="238"/>
    </location>
</feature>
<reference evidence="12" key="1">
    <citation type="submission" date="2020-11" db="EMBL/GenBank/DDBJ databases">
        <authorList>
            <consortium name="DOE Joint Genome Institute"/>
            <person name="Ahrendt S."/>
            <person name="Riley R."/>
            <person name="Andreopoulos W."/>
            <person name="Labutti K."/>
            <person name="Pangilinan J."/>
            <person name="Ruiz-Duenas F.J."/>
            <person name="Barrasa J.M."/>
            <person name="Sanchez-Garcia M."/>
            <person name="Camarero S."/>
            <person name="Miyauchi S."/>
            <person name="Serrano A."/>
            <person name="Linde D."/>
            <person name="Babiker R."/>
            <person name="Drula E."/>
            <person name="Ayuso-Fernandez I."/>
            <person name="Pacheco R."/>
            <person name="Padilla G."/>
            <person name="Ferreira P."/>
            <person name="Barriuso J."/>
            <person name="Kellner H."/>
            <person name="Castanera R."/>
            <person name="Alfaro M."/>
            <person name="Ramirez L."/>
            <person name="Pisabarro A.G."/>
            <person name="Kuo A."/>
            <person name="Tritt A."/>
            <person name="Lipzen A."/>
            <person name="He G."/>
            <person name="Yan M."/>
            <person name="Ng V."/>
            <person name="Cullen D."/>
            <person name="Martin F."/>
            <person name="Rosso M.-N."/>
            <person name="Henrissat B."/>
            <person name="Hibbett D."/>
            <person name="Martinez A.T."/>
            <person name="Grigoriev I.V."/>
        </authorList>
    </citation>
    <scope>NUCLEOTIDE SEQUENCE</scope>
    <source>
        <strain evidence="12">CIRM-BRFM 674</strain>
    </source>
</reference>
<evidence type="ECO:0000256" key="4">
    <source>
        <dbReference type="ARBA" id="ARBA00022692"/>
    </source>
</evidence>
<keyword evidence="6 11" id="KW-1133">Transmembrane helix</keyword>
<keyword evidence="7 11" id="KW-0472">Membrane</keyword>
<keyword evidence="5" id="KW-0677">Repeat</keyword>
<dbReference type="OrthoDB" id="3222at2759"/>
<feature type="transmembrane region" description="Helical" evidence="11">
    <location>
        <begin position="49"/>
        <end position="69"/>
    </location>
</feature>
<dbReference type="AlphaFoldDB" id="A0A9P5ZDZ7"/>
<dbReference type="GO" id="GO:0015250">
    <property type="term" value="F:water channel activity"/>
    <property type="evidence" value="ECO:0007669"/>
    <property type="project" value="TreeGrafter"/>
</dbReference>
<dbReference type="PRINTS" id="PR00783">
    <property type="entry name" value="MINTRINSICP"/>
</dbReference>
<dbReference type="Pfam" id="PF00230">
    <property type="entry name" value="MIP"/>
    <property type="match status" value="1"/>
</dbReference>
<evidence type="ECO:0000313" key="12">
    <source>
        <dbReference type="EMBL" id="KAF9485696.1"/>
    </source>
</evidence>
<dbReference type="Proteomes" id="UP000807469">
    <property type="component" value="Unassembled WGS sequence"/>
</dbReference>
<dbReference type="InterPro" id="IPR000425">
    <property type="entry name" value="MIP"/>
</dbReference>
<feature type="transmembrane region" description="Helical" evidence="11">
    <location>
        <begin position="178"/>
        <end position="200"/>
    </location>
</feature>
<evidence type="ECO:0000256" key="5">
    <source>
        <dbReference type="ARBA" id="ARBA00022737"/>
    </source>
</evidence>
<dbReference type="InterPro" id="IPR023271">
    <property type="entry name" value="Aquaporin-like"/>
</dbReference>
<dbReference type="SUPFAM" id="SSF81338">
    <property type="entry name" value="Aquaporin-like"/>
    <property type="match status" value="1"/>
</dbReference>
<dbReference type="InterPro" id="IPR022357">
    <property type="entry name" value="MIP_CS"/>
</dbReference>
<evidence type="ECO:0000256" key="6">
    <source>
        <dbReference type="ARBA" id="ARBA00022989"/>
    </source>
</evidence>
<gene>
    <name evidence="12" type="ORF">BDN70DRAFT_916807</name>
</gene>
<evidence type="ECO:0000313" key="13">
    <source>
        <dbReference type="Proteomes" id="UP000807469"/>
    </source>
</evidence>
<dbReference type="PANTHER" id="PTHR43829">
    <property type="entry name" value="AQUAPORIN OR AQUAGLYCEROPORIN RELATED"/>
    <property type="match status" value="1"/>
</dbReference>
<comment type="catalytic activity">
    <reaction evidence="8">
        <text>H2O(in) = H2O(out)</text>
        <dbReference type="Rhea" id="RHEA:29667"/>
        <dbReference type="ChEBI" id="CHEBI:15377"/>
    </reaction>
</comment>
<keyword evidence="13" id="KW-1185">Reference proteome</keyword>
<evidence type="ECO:0000256" key="1">
    <source>
        <dbReference type="ARBA" id="ARBA00004141"/>
    </source>
</evidence>
<name>A0A9P5ZDZ7_9AGAR</name>
<protein>
    <submittedName>
        <fullName evidence="12">Aquaporin-like protein</fullName>
    </submittedName>
</protein>
<dbReference type="EMBL" id="MU155134">
    <property type="protein sequence ID" value="KAF9485696.1"/>
    <property type="molecule type" value="Genomic_DNA"/>
</dbReference>
<dbReference type="InterPro" id="IPR050363">
    <property type="entry name" value="MIP/Aquaporin"/>
</dbReference>
<feature type="transmembrane region" description="Helical" evidence="11">
    <location>
        <begin position="89"/>
        <end position="117"/>
    </location>
</feature>
<evidence type="ECO:0000256" key="8">
    <source>
        <dbReference type="ARBA" id="ARBA00034651"/>
    </source>
</evidence>
<dbReference type="GO" id="GO:0015254">
    <property type="term" value="F:glycerol channel activity"/>
    <property type="evidence" value="ECO:0007669"/>
    <property type="project" value="TreeGrafter"/>
</dbReference>
<accession>A0A9P5ZDZ7</accession>
<dbReference type="PROSITE" id="PS00221">
    <property type="entry name" value="MIP"/>
    <property type="match status" value="1"/>
</dbReference>
<dbReference type="Gene3D" id="1.20.1080.10">
    <property type="entry name" value="Glycerol uptake facilitator protein"/>
    <property type="match status" value="1"/>
</dbReference>
<evidence type="ECO:0000256" key="11">
    <source>
        <dbReference type="SAM" id="Phobius"/>
    </source>
</evidence>
<sequence>MSIHDVPGKLPDPETPLPELSTYPPPAHRSALGYWQRIRAQIRAPMAEFLGLAVFVIFGAGADCSVVLSTSTAVTSSHKGEFFSTNVGWAMGLASAVWISAGISGGHVNPAITLALATWRGFPWKKVPVYIFAQVMGGVVGAGLVYAQYIHAIDLFEGGRHIRTQATAGLFSSFALDYMTAVSCFFSEFLGTAVLAFMIVAATDKNNAAPPLAILPFVLFLTLLGLGAALGMQTAFAFNPARDFGPRLFLSMAGYGKQVYTFRKWVPVSSDGWHDHAYIGLLTESVISSEYWIWCTIMGPILGAQCAVGLYDIFLYDPKGANEPKATETVESG</sequence>
<comment type="subcellular location">
    <subcellularLocation>
        <location evidence="1">Membrane</location>
        <topology evidence="1">Multi-pass membrane protein</topology>
    </subcellularLocation>
</comment>
<dbReference type="GO" id="GO:0005886">
    <property type="term" value="C:plasma membrane"/>
    <property type="evidence" value="ECO:0007669"/>
    <property type="project" value="TreeGrafter"/>
</dbReference>
<organism evidence="12 13">
    <name type="scientific">Pholiota conissans</name>
    <dbReference type="NCBI Taxonomy" id="109636"/>
    <lineage>
        <taxon>Eukaryota</taxon>
        <taxon>Fungi</taxon>
        <taxon>Dikarya</taxon>
        <taxon>Basidiomycota</taxon>
        <taxon>Agaricomycotina</taxon>
        <taxon>Agaricomycetes</taxon>
        <taxon>Agaricomycetidae</taxon>
        <taxon>Agaricales</taxon>
        <taxon>Agaricineae</taxon>
        <taxon>Strophariaceae</taxon>
        <taxon>Pholiota</taxon>
    </lineage>
</organism>
<dbReference type="PANTHER" id="PTHR43829:SF9">
    <property type="entry name" value="AQUAPORIN-9"/>
    <property type="match status" value="1"/>
</dbReference>
<evidence type="ECO:0000256" key="2">
    <source>
        <dbReference type="ARBA" id="ARBA00006175"/>
    </source>
</evidence>
<evidence type="ECO:0000256" key="9">
    <source>
        <dbReference type="RuleBase" id="RU000477"/>
    </source>
</evidence>
<keyword evidence="4 9" id="KW-0812">Transmembrane</keyword>
<feature type="transmembrane region" description="Helical" evidence="11">
    <location>
        <begin position="129"/>
        <end position="150"/>
    </location>
</feature>
<feature type="region of interest" description="Disordered" evidence="10">
    <location>
        <begin position="1"/>
        <end position="24"/>
    </location>
</feature>
<evidence type="ECO:0000256" key="3">
    <source>
        <dbReference type="ARBA" id="ARBA00022448"/>
    </source>
</evidence>
<comment type="caution">
    <text evidence="12">The sequence shown here is derived from an EMBL/GenBank/DDBJ whole genome shotgun (WGS) entry which is preliminary data.</text>
</comment>